<dbReference type="STRING" id="128403.WA1_20880"/>
<evidence type="ECO:0000256" key="6">
    <source>
        <dbReference type="ARBA" id="ARBA00004900"/>
    </source>
</evidence>
<feature type="domain" description="Amine oxidase" evidence="17">
    <location>
        <begin position="10"/>
        <end position="487"/>
    </location>
</feature>
<dbReference type="SUPFAM" id="SSF51905">
    <property type="entry name" value="FAD/NAD(P)-binding domain"/>
    <property type="match status" value="1"/>
</dbReference>
<comment type="caution">
    <text evidence="18">The sequence shown here is derived from an EMBL/GenBank/DDBJ whole genome shotgun (WGS) entry which is preliminary data.</text>
</comment>
<evidence type="ECO:0000256" key="2">
    <source>
        <dbReference type="ARBA" id="ARBA00001911"/>
    </source>
</evidence>
<gene>
    <name evidence="18" type="ORF">WA1_20880</name>
</gene>
<evidence type="ECO:0000256" key="7">
    <source>
        <dbReference type="ARBA" id="ARBA00005855"/>
    </source>
</evidence>
<dbReference type="GO" id="GO:0016491">
    <property type="term" value="F:oxidoreductase activity"/>
    <property type="evidence" value="ECO:0007669"/>
    <property type="project" value="InterPro"/>
</dbReference>
<evidence type="ECO:0000256" key="1">
    <source>
        <dbReference type="ARBA" id="ARBA00000004"/>
    </source>
</evidence>
<dbReference type="GO" id="GO:0046608">
    <property type="term" value="F:carotenoid isomerase activity"/>
    <property type="evidence" value="ECO:0007669"/>
    <property type="project" value="InterPro"/>
</dbReference>
<evidence type="ECO:0000259" key="17">
    <source>
        <dbReference type="Pfam" id="PF01593"/>
    </source>
</evidence>
<dbReference type="GO" id="GO:0016020">
    <property type="term" value="C:membrane"/>
    <property type="evidence" value="ECO:0007669"/>
    <property type="project" value="UniProtKB-SubCell"/>
</dbReference>
<dbReference type="PANTHER" id="PTHR46313">
    <property type="match status" value="1"/>
</dbReference>
<protein>
    <recommendedName>
        <fullName evidence="8">prolycopene isomerase</fullName>
        <ecNumber evidence="8">5.2.1.13</ecNumber>
    </recommendedName>
</protein>
<keyword evidence="14" id="KW-0520">NAD</keyword>
<dbReference type="GO" id="GO:0016117">
    <property type="term" value="P:carotenoid biosynthetic process"/>
    <property type="evidence" value="ECO:0007669"/>
    <property type="project" value="UniProtKB-KW"/>
</dbReference>
<evidence type="ECO:0000256" key="15">
    <source>
        <dbReference type="ARBA" id="ARBA00023136"/>
    </source>
</evidence>
<dbReference type="NCBIfam" id="TIGR02730">
    <property type="entry name" value="carot_isom"/>
    <property type="match status" value="1"/>
</dbReference>
<evidence type="ECO:0000256" key="3">
    <source>
        <dbReference type="ARBA" id="ARBA00001937"/>
    </source>
</evidence>
<dbReference type="Gene3D" id="3.90.660.50">
    <property type="match status" value="1"/>
</dbReference>
<evidence type="ECO:0000256" key="11">
    <source>
        <dbReference type="ARBA" id="ARBA00022827"/>
    </source>
</evidence>
<keyword evidence="15" id="KW-0472">Membrane</keyword>
<evidence type="ECO:0000313" key="18">
    <source>
        <dbReference type="EMBL" id="KYC42422.1"/>
    </source>
</evidence>
<name>A0A139XCT0_9CYAN</name>
<dbReference type="InterPro" id="IPR036188">
    <property type="entry name" value="FAD/NAD-bd_sf"/>
</dbReference>
<dbReference type="InterPro" id="IPR002937">
    <property type="entry name" value="Amino_oxidase"/>
</dbReference>
<keyword evidence="19" id="KW-1185">Reference proteome</keyword>
<evidence type="ECO:0000256" key="9">
    <source>
        <dbReference type="ARBA" id="ARBA00022630"/>
    </source>
</evidence>
<dbReference type="EC" id="5.2.1.13" evidence="8"/>
<keyword evidence="13" id="KW-0809">Transit peptide</keyword>
<keyword evidence="10" id="KW-0125">Carotenoid biosynthesis</keyword>
<reference evidence="18 19" key="1">
    <citation type="journal article" date="2013" name="Genome Biol. Evol.">
        <title>Genomes of Stigonematalean cyanobacteria (subsection V) and the evolution of oxygenic photosynthesis from prokaryotes to plastids.</title>
        <authorList>
            <person name="Dagan T."/>
            <person name="Roettger M."/>
            <person name="Stucken K."/>
            <person name="Landan G."/>
            <person name="Koch R."/>
            <person name="Major P."/>
            <person name="Gould S.B."/>
            <person name="Goremykin V.V."/>
            <person name="Rippka R."/>
            <person name="Tandeau de Marsac N."/>
            <person name="Gugger M."/>
            <person name="Lockhart P.J."/>
            <person name="Allen J.F."/>
            <person name="Brune I."/>
            <person name="Maus I."/>
            <person name="Puhler A."/>
            <person name="Martin W.F."/>
        </authorList>
    </citation>
    <scope>NUCLEOTIDE SEQUENCE [LARGE SCALE GENOMIC DNA]</scope>
    <source>
        <strain evidence="18 19">PCC 7110</strain>
    </source>
</reference>
<comment type="cofactor">
    <cofactor evidence="4">
        <name>FAD</name>
        <dbReference type="ChEBI" id="CHEBI:57692"/>
    </cofactor>
</comment>
<dbReference type="Pfam" id="PF01593">
    <property type="entry name" value="Amino_oxidase"/>
    <property type="match status" value="1"/>
</dbReference>
<keyword evidence="16 18" id="KW-0413">Isomerase</keyword>
<evidence type="ECO:0000256" key="4">
    <source>
        <dbReference type="ARBA" id="ARBA00001974"/>
    </source>
</evidence>
<keyword evidence="11" id="KW-0274">FAD</keyword>
<dbReference type="RefSeq" id="WP_017747565.1">
    <property type="nucleotide sequence ID" value="NZ_KQ976354.1"/>
</dbReference>
<dbReference type="Proteomes" id="UP000076925">
    <property type="component" value="Unassembled WGS sequence"/>
</dbReference>
<dbReference type="InterPro" id="IPR014101">
    <property type="entry name" value="CrtISO"/>
</dbReference>
<dbReference type="Gene3D" id="3.50.50.60">
    <property type="entry name" value="FAD/NAD(P)-binding domain"/>
    <property type="match status" value="1"/>
</dbReference>
<comment type="catalytic activity">
    <reaction evidence="1">
        <text>7,7',9,9'-tetra-cis-lycopene = all-trans-lycopene</text>
        <dbReference type="Rhea" id="RHEA:30971"/>
        <dbReference type="ChEBI" id="CHEBI:15948"/>
        <dbReference type="ChEBI" id="CHEBI:62466"/>
        <dbReference type="EC" id="5.2.1.13"/>
    </reaction>
</comment>
<keyword evidence="12" id="KW-0521">NADP</keyword>
<evidence type="ECO:0000256" key="16">
    <source>
        <dbReference type="ARBA" id="ARBA00023235"/>
    </source>
</evidence>
<evidence type="ECO:0000256" key="12">
    <source>
        <dbReference type="ARBA" id="ARBA00022857"/>
    </source>
</evidence>
<comment type="cofactor">
    <cofactor evidence="2">
        <name>NAD(+)</name>
        <dbReference type="ChEBI" id="CHEBI:57540"/>
    </cofactor>
</comment>
<comment type="pathway">
    <text evidence="6">Carotenoid biosynthesis; lycopene biosynthesis.</text>
</comment>
<sequence length="496" mass="55507">MDVIVIGSGIGGLVTATQLAVKGARVLLLEQYLIPGGSAGYFEREGYRFDVGASMIFGFGQKGTTNLLARALQSVNVNLEVIPDPVQIHYHLPEGLDIKVDRIYEEFLQNLTAYFPHESKGIRQFYDECWRVFHCLNSMELLSLEEPRYLLRSFFQKPLACLGLAKYLPQNVGDVAKRYIKDPQLLRFLDIECYCWSVVPAQMTPMINAGMVFSDRHYGGVNYPKGGVGQIAQKLAEGLIKAGGQIQYQAKVSKILIENKQAVGVQLTNGQVYRAKRIVSNATRWDTFEKLLNQQEIPSNEKRWQQRYQKSPSFLNLHMGVKAEVLPSGTECHHILLENWEKMTATEGTVFVSIPTLLDPELAPSGYHIIHSFTPSWIDDWLGLSASEYDANKEQAAWRIINRLEKIFPGLNAGLDYLEVGTPKTHRRFLGRDDGTYGPIPRQKLRGLLGMPFNRTSISGLYCVGDSTFPGQGLNAVAFSGFACAHRIAVDLGLNQ</sequence>
<dbReference type="EMBL" id="ANNX02000020">
    <property type="protein sequence ID" value="KYC42422.1"/>
    <property type="molecule type" value="Genomic_DNA"/>
</dbReference>
<comment type="similarity">
    <text evidence="7">Belongs to the carotenoid/retinoid oxidoreductase family. CrtISO subfamily.</text>
</comment>
<evidence type="ECO:0000313" key="19">
    <source>
        <dbReference type="Proteomes" id="UP000076925"/>
    </source>
</evidence>
<comment type="cofactor">
    <cofactor evidence="3">
        <name>NADP(+)</name>
        <dbReference type="ChEBI" id="CHEBI:58349"/>
    </cofactor>
</comment>
<dbReference type="AlphaFoldDB" id="A0A139XCT0"/>
<organism evidence="18 19">
    <name type="scientific">Scytonema hofmannii PCC 7110</name>
    <dbReference type="NCBI Taxonomy" id="128403"/>
    <lineage>
        <taxon>Bacteria</taxon>
        <taxon>Bacillati</taxon>
        <taxon>Cyanobacteriota</taxon>
        <taxon>Cyanophyceae</taxon>
        <taxon>Nostocales</taxon>
        <taxon>Scytonemataceae</taxon>
        <taxon>Scytonema</taxon>
    </lineage>
</organism>
<dbReference type="InterPro" id="IPR045892">
    <property type="entry name" value="CrtISO-like"/>
</dbReference>
<keyword evidence="9" id="KW-0285">Flavoprotein</keyword>
<accession>A0A139XCT0</accession>
<evidence type="ECO:0000256" key="10">
    <source>
        <dbReference type="ARBA" id="ARBA00022746"/>
    </source>
</evidence>
<comment type="subcellular location">
    <subcellularLocation>
        <location evidence="5">Membrane</location>
        <topology evidence="5">Peripheral membrane protein</topology>
    </subcellularLocation>
</comment>
<proteinExistence type="inferred from homology"/>
<evidence type="ECO:0000256" key="13">
    <source>
        <dbReference type="ARBA" id="ARBA00022946"/>
    </source>
</evidence>
<dbReference type="PANTHER" id="PTHR46313:SF3">
    <property type="entry name" value="PROLYCOPENE ISOMERASE, CHLOROPLASTIC"/>
    <property type="match status" value="1"/>
</dbReference>
<evidence type="ECO:0000256" key="14">
    <source>
        <dbReference type="ARBA" id="ARBA00023027"/>
    </source>
</evidence>
<evidence type="ECO:0000256" key="8">
    <source>
        <dbReference type="ARBA" id="ARBA00012419"/>
    </source>
</evidence>
<evidence type="ECO:0000256" key="5">
    <source>
        <dbReference type="ARBA" id="ARBA00004170"/>
    </source>
</evidence>
<dbReference type="OrthoDB" id="544714at2"/>